<dbReference type="InterPro" id="IPR009577">
    <property type="entry name" value="Sm_multidrug_ex"/>
</dbReference>
<keyword evidence="1" id="KW-1133">Transmembrane helix</keyword>
<evidence type="ECO:0008006" key="4">
    <source>
        <dbReference type="Google" id="ProtNLM"/>
    </source>
</evidence>
<dbReference type="EMBL" id="MHTT01000027">
    <property type="protein sequence ID" value="OHA64856.1"/>
    <property type="molecule type" value="Genomic_DNA"/>
</dbReference>
<feature type="transmembrane region" description="Helical" evidence="1">
    <location>
        <begin position="92"/>
        <end position="119"/>
    </location>
</feature>
<evidence type="ECO:0000256" key="1">
    <source>
        <dbReference type="SAM" id="Phobius"/>
    </source>
</evidence>
<dbReference type="Proteomes" id="UP000178065">
    <property type="component" value="Unassembled WGS sequence"/>
</dbReference>
<keyword evidence="1" id="KW-0812">Transmembrane</keyword>
<feature type="transmembrane region" description="Helical" evidence="1">
    <location>
        <begin position="44"/>
        <end position="71"/>
    </location>
</feature>
<dbReference type="PANTHER" id="PTHR36007">
    <property type="entry name" value="TRANSPORT PROTEIN-RELATED"/>
    <property type="match status" value="1"/>
</dbReference>
<comment type="caution">
    <text evidence="2">The sequence shown here is derived from an EMBL/GenBank/DDBJ whole genome shotgun (WGS) entry which is preliminary data.</text>
</comment>
<dbReference type="Pfam" id="PF06695">
    <property type="entry name" value="Sm_multidrug_ex"/>
    <property type="match status" value="1"/>
</dbReference>
<evidence type="ECO:0000313" key="3">
    <source>
        <dbReference type="Proteomes" id="UP000178065"/>
    </source>
</evidence>
<evidence type="ECO:0000313" key="2">
    <source>
        <dbReference type="EMBL" id="OHA64856.1"/>
    </source>
</evidence>
<sequence length="149" mass="16440">MEQLLTLLVAASPVVELRGAIPLALVGYGLPLWQAFPLAVAGNMVPVLFLPFLGITARELSLHSVLLERFFSWMFERTRRKHERSFELLRDFALVLFVAIPLPFTGAWTAMLVAFVFGIPFPRAFPLIFFGVIIAGGIVSALTLGALKI</sequence>
<keyword evidence="1" id="KW-0472">Membrane</keyword>
<dbReference type="PANTHER" id="PTHR36007:SF2">
    <property type="entry name" value="TRANSPORT PROTEIN-RELATED"/>
    <property type="match status" value="1"/>
</dbReference>
<organism evidence="2 3">
    <name type="scientific">Candidatus Wildermuthbacteria bacterium RIFCSPHIGHO2_01_FULL_49_22b</name>
    <dbReference type="NCBI Taxonomy" id="1802448"/>
    <lineage>
        <taxon>Bacteria</taxon>
        <taxon>Candidatus Wildermuthiibacteriota</taxon>
    </lineage>
</organism>
<protein>
    <recommendedName>
        <fullName evidence="4">Ligand-binding protein SH3</fullName>
    </recommendedName>
</protein>
<gene>
    <name evidence="2" type="ORF">A2672_01570</name>
</gene>
<proteinExistence type="predicted"/>
<dbReference type="STRING" id="1802448.A2672_01570"/>
<reference evidence="2 3" key="1">
    <citation type="journal article" date="2016" name="Nat. Commun.">
        <title>Thousands of microbial genomes shed light on interconnected biogeochemical processes in an aquifer system.</title>
        <authorList>
            <person name="Anantharaman K."/>
            <person name="Brown C.T."/>
            <person name="Hug L.A."/>
            <person name="Sharon I."/>
            <person name="Castelle C.J."/>
            <person name="Probst A.J."/>
            <person name="Thomas B.C."/>
            <person name="Singh A."/>
            <person name="Wilkins M.J."/>
            <person name="Karaoz U."/>
            <person name="Brodie E.L."/>
            <person name="Williams K.H."/>
            <person name="Hubbard S.S."/>
            <person name="Banfield J.F."/>
        </authorList>
    </citation>
    <scope>NUCLEOTIDE SEQUENCE [LARGE SCALE GENOMIC DNA]</scope>
</reference>
<accession>A0A1G2QWA8</accession>
<feature type="transmembrane region" description="Helical" evidence="1">
    <location>
        <begin position="125"/>
        <end position="147"/>
    </location>
</feature>
<name>A0A1G2QWA8_9BACT</name>
<dbReference type="AlphaFoldDB" id="A0A1G2QWA8"/>